<dbReference type="Proteomes" id="UP001596473">
    <property type="component" value="Unassembled WGS sequence"/>
</dbReference>
<dbReference type="PROSITE" id="PS51257">
    <property type="entry name" value="PROKAR_LIPOPROTEIN"/>
    <property type="match status" value="1"/>
</dbReference>
<dbReference type="EMBL" id="JBHTBQ010000019">
    <property type="protein sequence ID" value="MFC7420484.1"/>
    <property type="molecule type" value="Genomic_DNA"/>
</dbReference>
<comment type="caution">
    <text evidence="1">The sequence shown here is derived from an EMBL/GenBank/DDBJ whole genome shotgun (WGS) entry which is preliminary data.</text>
</comment>
<accession>A0ABW2QYB2</accession>
<sequence>MKRVLAASIATLLMSGCSTIIEGKTQHLSFNSVPDSAAITISNRAGEKVHVGTTPASVTLKRGAGYFKPEIYTVRIEKEGFKPKDLTITGSVNGWYVGNILFGGLIGFLIVDPITGAMYSLAPDAINTSLEALDVKTSKADGSLTIVLAENVPASAWKNARPINVN</sequence>
<organism evidence="1 2">
    <name type="scientific">Iodobacter arcticus</name>
    <dbReference type="NCBI Taxonomy" id="590593"/>
    <lineage>
        <taxon>Bacteria</taxon>
        <taxon>Pseudomonadati</taxon>
        <taxon>Pseudomonadota</taxon>
        <taxon>Betaproteobacteria</taxon>
        <taxon>Neisseriales</taxon>
        <taxon>Chitinibacteraceae</taxon>
        <taxon>Iodobacter</taxon>
    </lineage>
</organism>
<name>A0ABW2QYB2_9NEIS</name>
<keyword evidence="2" id="KW-1185">Reference proteome</keyword>
<reference evidence="2" key="1">
    <citation type="journal article" date="2019" name="Int. J. Syst. Evol. Microbiol.">
        <title>The Global Catalogue of Microorganisms (GCM) 10K type strain sequencing project: providing services to taxonomists for standard genome sequencing and annotation.</title>
        <authorList>
            <consortium name="The Broad Institute Genomics Platform"/>
            <consortium name="The Broad Institute Genome Sequencing Center for Infectious Disease"/>
            <person name="Wu L."/>
            <person name="Ma J."/>
        </authorList>
    </citation>
    <scope>NUCLEOTIDE SEQUENCE [LARGE SCALE GENOMIC DNA]</scope>
    <source>
        <strain evidence="2">CCUG 62945</strain>
    </source>
</reference>
<dbReference type="RefSeq" id="WP_380188098.1">
    <property type="nucleotide sequence ID" value="NZ_JBHTBQ010000019.1"/>
</dbReference>
<evidence type="ECO:0000313" key="2">
    <source>
        <dbReference type="Proteomes" id="UP001596473"/>
    </source>
</evidence>
<gene>
    <name evidence="1" type="ORF">ACFQNF_11445</name>
</gene>
<evidence type="ECO:0000313" key="1">
    <source>
        <dbReference type="EMBL" id="MFC7420484.1"/>
    </source>
</evidence>
<protein>
    <recommendedName>
        <fullName evidence="3">PEGA domain-containing protein</fullName>
    </recommendedName>
</protein>
<proteinExistence type="predicted"/>
<evidence type="ECO:0008006" key="3">
    <source>
        <dbReference type="Google" id="ProtNLM"/>
    </source>
</evidence>